<evidence type="ECO:0000313" key="4">
    <source>
        <dbReference type="EMBL" id="XDI35598.1"/>
    </source>
</evidence>
<accession>A0AB39BPD6</accession>
<keyword evidence="2" id="KW-0560">Oxidoreductase</keyword>
<dbReference type="PANTHER" id="PTHR42991">
    <property type="entry name" value="ALDEHYDE DEHYDROGENASE"/>
    <property type="match status" value="1"/>
</dbReference>
<comment type="similarity">
    <text evidence="1">Belongs to the aldehyde dehydrogenase family.</text>
</comment>
<organism evidence="4">
    <name type="scientific">Alkalihalophilus sp. As8PL</name>
    <dbReference type="NCBI Taxonomy" id="3237103"/>
    <lineage>
        <taxon>Bacteria</taxon>
        <taxon>Bacillati</taxon>
        <taxon>Bacillota</taxon>
        <taxon>Bacilli</taxon>
        <taxon>Bacillales</taxon>
        <taxon>Bacillaceae</taxon>
        <taxon>Alkalihalophilus</taxon>
    </lineage>
</organism>
<name>A0AB39BPD6_9BACI</name>
<gene>
    <name evidence="4" type="ORF">AB3N04_12835</name>
</gene>
<dbReference type="InterPro" id="IPR051020">
    <property type="entry name" value="ALDH-related_metabolic_enz"/>
</dbReference>
<protein>
    <submittedName>
        <fullName evidence="4">Aldehyde dehydrogenase family protein</fullName>
    </submittedName>
</protein>
<feature type="domain" description="Aldehyde dehydrogenase" evidence="3">
    <location>
        <begin position="17"/>
        <end position="468"/>
    </location>
</feature>
<dbReference type="InterPro" id="IPR016162">
    <property type="entry name" value="Ald_DH_N"/>
</dbReference>
<dbReference type="Pfam" id="PF00171">
    <property type="entry name" value="Aldedh"/>
    <property type="match status" value="1"/>
</dbReference>
<evidence type="ECO:0000256" key="1">
    <source>
        <dbReference type="ARBA" id="ARBA00009986"/>
    </source>
</evidence>
<dbReference type="InterPro" id="IPR016163">
    <property type="entry name" value="Ald_DH_C"/>
</dbReference>
<dbReference type="SUPFAM" id="SSF53720">
    <property type="entry name" value="ALDH-like"/>
    <property type="match status" value="1"/>
</dbReference>
<dbReference type="EMBL" id="CP162551">
    <property type="protein sequence ID" value="XDI35598.1"/>
    <property type="molecule type" value="Genomic_DNA"/>
</dbReference>
<evidence type="ECO:0000259" key="3">
    <source>
        <dbReference type="Pfam" id="PF00171"/>
    </source>
</evidence>
<dbReference type="PANTHER" id="PTHR42991:SF1">
    <property type="entry name" value="ALDEHYDE DEHYDROGENASE"/>
    <property type="match status" value="1"/>
</dbReference>
<dbReference type="RefSeq" id="WP_368503141.1">
    <property type="nucleotide sequence ID" value="NZ_CP162551.1"/>
</dbReference>
<sequence>MKKDLFINGKKVEAKNYTPLFAPYSREEIAQIASADESEVDLALEAAYEARETMAKMPSYKRALILEKVASLLQERADEAAKIIALEAAKPITIAKGEVDRTVQTYKFAAEEAKRIHGETIPLDAAPGGEGRVAYTVSEPIGVIGAITPFNFPMNLVAHKVGPAIAAGNTVVLKPANQTPLSAFFIAELFYEAGLPAGALNVVTGSGSVIGEKVVKDDRVSKISFTGSPAVGIGIRNKAGLKRVTLELGSNAAVIIDKGVDLDKIISRCVTGAFSFQGQVCISLQRIFVVEEVYEAFVEKFVEKTKQLRIGSPLEETTDVSALISPKDVDRTLSWIKEAEAHGAKIAVGGTAEGNVLIPTVLLDVDLAQKVSCQEVFAPIVLINKVENVDKAIEAVNDSDYGLQAGIYTENIHTALDAAENLHVGGVLINDIPTFRVDHMPYGGVKESGVGREGIKYAIEEMTEKKLVIFNRN</sequence>
<reference evidence="4" key="1">
    <citation type="submission" date="2024-07" db="EMBL/GenBank/DDBJ databases">
        <title>Identification and characteristics of an arsenic-resistant bacterial isolate, which belongs to a novel species.</title>
        <authorList>
            <person name="Juszczyk A."/>
            <person name="Kowalczyk A."/>
            <person name="Was K."/>
            <person name="Kosowicz W."/>
            <person name="Budzyn A."/>
            <person name="Latowski D."/>
        </authorList>
    </citation>
    <scope>NUCLEOTIDE SEQUENCE</scope>
    <source>
        <strain evidence="4">As8PL</strain>
    </source>
</reference>
<dbReference type="Gene3D" id="3.40.309.10">
    <property type="entry name" value="Aldehyde Dehydrogenase, Chain A, domain 2"/>
    <property type="match status" value="1"/>
</dbReference>
<dbReference type="CDD" id="cd07149">
    <property type="entry name" value="ALDH_y4uC"/>
    <property type="match status" value="1"/>
</dbReference>
<dbReference type="InterPro" id="IPR015590">
    <property type="entry name" value="Aldehyde_DH_dom"/>
</dbReference>
<dbReference type="InterPro" id="IPR016161">
    <property type="entry name" value="Ald_DH/histidinol_DH"/>
</dbReference>
<dbReference type="Gene3D" id="3.40.605.10">
    <property type="entry name" value="Aldehyde Dehydrogenase, Chain A, domain 1"/>
    <property type="match status" value="1"/>
</dbReference>
<evidence type="ECO:0000256" key="2">
    <source>
        <dbReference type="ARBA" id="ARBA00023002"/>
    </source>
</evidence>
<dbReference type="FunFam" id="3.40.605.10:FF:000007">
    <property type="entry name" value="NAD/NADP-dependent betaine aldehyde dehydrogenase"/>
    <property type="match status" value="1"/>
</dbReference>
<dbReference type="AlphaFoldDB" id="A0AB39BPD6"/>
<dbReference type="GO" id="GO:0008911">
    <property type="term" value="F:lactaldehyde dehydrogenase (NAD+) activity"/>
    <property type="evidence" value="ECO:0007669"/>
    <property type="project" value="TreeGrafter"/>
</dbReference>
<proteinExistence type="inferred from homology"/>